<evidence type="ECO:0000313" key="2">
    <source>
        <dbReference type="WBParaSite" id="jg19287"/>
    </source>
</evidence>
<dbReference type="Proteomes" id="UP000887574">
    <property type="component" value="Unplaced"/>
</dbReference>
<sequence>MMFINYLESIPKFRHREFEVNLNGGLCTTTIEEIKKRFLKATMRIQFTISFGYLNVAEPLHLFCIKNLIGEQLELEPKDETKRFYCLVRAKCL</sequence>
<protein>
    <submittedName>
        <fullName evidence="2">Uncharacterized protein</fullName>
    </submittedName>
</protein>
<evidence type="ECO:0000313" key="1">
    <source>
        <dbReference type="Proteomes" id="UP000887574"/>
    </source>
</evidence>
<dbReference type="AlphaFoldDB" id="A0A915DGR9"/>
<proteinExistence type="predicted"/>
<accession>A0A915DGR9</accession>
<organism evidence="1 2">
    <name type="scientific">Ditylenchus dipsaci</name>
    <dbReference type="NCBI Taxonomy" id="166011"/>
    <lineage>
        <taxon>Eukaryota</taxon>
        <taxon>Metazoa</taxon>
        <taxon>Ecdysozoa</taxon>
        <taxon>Nematoda</taxon>
        <taxon>Chromadorea</taxon>
        <taxon>Rhabditida</taxon>
        <taxon>Tylenchina</taxon>
        <taxon>Tylenchomorpha</taxon>
        <taxon>Sphaerularioidea</taxon>
        <taxon>Anguinidae</taxon>
        <taxon>Anguininae</taxon>
        <taxon>Ditylenchus</taxon>
    </lineage>
</organism>
<keyword evidence="1" id="KW-1185">Reference proteome</keyword>
<reference evidence="2" key="1">
    <citation type="submission" date="2022-11" db="UniProtKB">
        <authorList>
            <consortium name="WormBaseParasite"/>
        </authorList>
    </citation>
    <scope>IDENTIFICATION</scope>
</reference>
<name>A0A915DGR9_9BILA</name>
<dbReference type="WBParaSite" id="jg19287">
    <property type="protein sequence ID" value="jg19287"/>
    <property type="gene ID" value="jg19287"/>
</dbReference>